<keyword evidence="1" id="KW-1133">Transmembrane helix</keyword>
<dbReference type="InParanoid" id="A0A1H9L1L0"/>
<reference evidence="3" key="1">
    <citation type="submission" date="2016-10" db="EMBL/GenBank/DDBJ databases">
        <authorList>
            <person name="Varghese N."/>
            <person name="Submissions S."/>
        </authorList>
    </citation>
    <scope>NUCLEOTIDE SEQUENCE [LARGE SCALE GENOMIC DNA]</scope>
    <source>
        <strain evidence="3">DSM 24740</strain>
    </source>
</reference>
<protein>
    <submittedName>
        <fullName evidence="2">Uncharacterized membrane protein</fullName>
    </submittedName>
</protein>
<feature type="transmembrane region" description="Helical" evidence="1">
    <location>
        <begin position="208"/>
        <end position="226"/>
    </location>
</feature>
<gene>
    <name evidence="2" type="ORF">SAMN05444359_12284</name>
</gene>
<dbReference type="OrthoDB" id="653763at2"/>
<dbReference type="AlphaFoldDB" id="A0A1H9L1L0"/>
<dbReference type="STRING" id="478744.SAMN05444359_12284"/>
<feature type="transmembrane region" description="Helical" evidence="1">
    <location>
        <begin position="158"/>
        <end position="179"/>
    </location>
</feature>
<accession>A0A1H9L1L0</accession>
<evidence type="ECO:0000313" key="3">
    <source>
        <dbReference type="Proteomes" id="UP000199021"/>
    </source>
</evidence>
<dbReference type="InterPro" id="IPR008537">
    <property type="entry name" value="DUF819"/>
</dbReference>
<dbReference type="RefSeq" id="WP_090171301.1">
    <property type="nucleotide sequence ID" value="NZ_FOFB01000022.1"/>
</dbReference>
<evidence type="ECO:0000256" key="1">
    <source>
        <dbReference type="SAM" id="Phobius"/>
    </source>
</evidence>
<organism evidence="2 3">
    <name type="scientific">Neolewinella agarilytica</name>
    <dbReference type="NCBI Taxonomy" id="478744"/>
    <lineage>
        <taxon>Bacteria</taxon>
        <taxon>Pseudomonadati</taxon>
        <taxon>Bacteroidota</taxon>
        <taxon>Saprospiria</taxon>
        <taxon>Saprospirales</taxon>
        <taxon>Lewinellaceae</taxon>
        <taxon>Neolewinella</taxon>
    </lineage>
</organism>
<feature type="transmembrane region" description="Helical" evidence="1">
    <location>
        <begin position="345"/>
        <end position="374"/>
    </location>
</feature>
<feature type="transmembrane region" description="Helical" evidence="1">
    <location>
        <begin position="31"/>
        <end position="51"/>
    </location>
</feature>
<dbReference type="PANTHER" id="PTHR34289:SF8">
    <property type="entry name" value="DUF819 DOMAIN-CONTAINING PROTEIN"/>
    <property type="match status" value="1"/>
</dbReference>
<name>A0A1H9L1L0_9BACT</name>
<dbReference type="PANTHER" id="PTHR34289">
    <property type="entry name" value="PROTEIN, PUTATIVE (DUF819)-RELATED"/>
    <property type="match status" value="1"/>
</dbReference>
<evidence type="ECO:0000313" key="2">
    <source>
        <dbReference type="EMBL" id="SER05286.1"/>
    </source>
</evidence>
<feature type="transmembrane region" description="Helical" evidence="1">
    <location>
        <begin position="89"/>
        <end position="111"/>
    </location>
</feature>
<dbReference type="Proteomes" id="UP000199021">
    <property type="component" value="Unassembled WGS sequence"/>
</dbReference>
<dbReference type="EMBL" id="FOFB01000022">
    <property type="protein sequence ID" value="SER05286.1"/>
    <property type="molecule type" value="Genomic_DNA"/>
</dbReference>
<keyword evidence="1" id="KW-0472">Membrane</keyword>
<sequence length="375" mass="40074">MSTPQILSVLLCIGFPLFARHTERKGRFPSWVSSIIACYLVGILVSNLRLWEVDNKLMEQVAGASMLLGLPLLLFAVRIKESLRYAGSMLLAFGLCCLSGLICTAVVGYLMTGQLPDAWKIAGMLVGLYTGGTPNVQAIGLALEAPAEYMVLVQAADVLLGGSYLLGLVTFLPAVYSWFFRPSDSAMEEAQTNDLISRIAFKKQLPQLLAGVLVTAASVGLCFLITGGISDLTALILLLTSVSLLVAGSGFADKLGNTYPLGEYFILIFCVALGLMADFRELAANGMDLLYFSALALISTTLLHLILCKLFNVDRDTVILSYVAGFYGPVFVVQVAAAIRNHRLLAAGIAVSLLGFGIGNYLGIGLAHLVYWLAG</sequence>
<keyword evidence="1" id="KW-0812">Transmembrane</keyword>
<feature type="transmembrane region" description="Helical" evidence="1">
    <location>
        <begin position="264"/>
        <end position="283"/>
    </location>
</feature>
<feature type="transmembrane region" description="Helical" evidence="1">
    <location>
        <begin position="57"/>
        <end position="77"/>
    </location>
</feature>
<dbReference type="Pfam" id="PF05684">
    <property type="entry name" value="DUF819"/>
    <property type="match status" value="1"/>
</dbReference>
<keyword evidence="3" id="KW-1185">Reference proteome</keyword>
<feature type="transmembrane region" description="Helical" evidence="1">
    <location>
        <begin position="232"/>
        <end position="252"/>
    </location>
</feature>
<feature type="transmembrane region" description="Helical" evidence="1">
    <location>
        <begin position="319"/>
        <end position="339"/>
    </location>
</feature>
<proteinExistence type="predicted"/>
<feature type="transmembrane region" description="Helical" evidence="1">
    <location>
        <begin position="289"/>
        <end position="307"/>
    </location>
</feature>